<dbReference type="Ensembl" id="ENSCSAVT00000020176.1">
    <property type="protein sequence ID" value="ENSCSAVP00000019962.1"/>
    <property type="gene ID" value="ENSCSAVG00000011712.1"/>
</dbReference>
<dbReference type="Pfam" id="PF10170">
    <property type="entry name" value="C6_DPF"/>
    <property type="match status" value="1"/>
</dbReference>
<proteinExistence type="inferred from homology"/>
<evidence type="ECO:0000259" key="3">
    <source>
        <dbReference type="Pfam" id="PF10170"/>
    </source>
</evidence>
<comment type="similarity">
    <text evidence="1">Belongs to the CDPF1 family.</text>
</comment>
<name>H2ZQU6_CIOSA</name>
<dbReference type="InParanoid" id="H2ZQU6"/>
<evidence type="ECO:0000313" key="4">
    <source>
        <dbReference type="Ensembl" id="ENSCSAVP00000019962.1"/>
    </source>
</evidence>
<protein>
    <recommendedName>
        <fullName evidence="2">Cysteine-rich DPF motif domain-containing protein 1</fullName>
    </recommendedName>
</protein>
<dbReference type="eggNOG" id="KOG4543">
    <property type="taxonomic scope" value="Eukaryota"/>
</dbReference>
<sequence>MDQLEQFTCDVCEVTFSYKFHGRYLDDLGIKDIELLEEAFVILDPFVPTKDFLVLGGHCSVCNAVVCVDRNCSLFYCRRFCRRCALSNSQEFPTAITKELKYCYNSKISYLSVPLLAFRICHIIELKCYFAAIKLYYMLIRLYF</sequence>
<dbReference type="GeneTree" id="ENSGT00390000007925"/>
<dbReference type="PRINTS" id="PR01995">
    <property type="entry name" value="UPF0595"/>
</dbReference>
<accession>H2ZQU6</accession>
<organism evidence="4 5">
    <name type="scientific">Ciona savignyi</name>
    <name type="common">Pacific transparent sea squirt</name>
    <dbReference type="NCBI Taxonomy" id="51511"/>
    <lineage>
        <taxon>Eukaryota</taxon>
        <taxon>Metazoa</taxon>
        <taxon>Chordata</taxon>
        <taxon>Tunicata</taxon>
        <taxon>Ascidiacea</taxon>
        <taxon>Phlebobranchia</taxon>
        <taxon>Cionidae</taxon>
        <taxon>Ciona</taxon>
    </lineage>
</organism>
<feature type="domain" description="Cysteine-rich DPF motif" evidence="3">
    <location>
        <begin position="7"/>
        <end position="101"/>
    </location>
</feature>
<dbReference type="PANTHER" id="PTHR31849:SF1">
    <property type="entry name" value="CYSTEINE-RICH DPF MOTIF DOMAIN-CONTAINING PROTEIN 1"/>
    <property type="match status" value="1"/>
</dbReference>
<evidence type="ECO:0000256" key="2">
    <source>
        <dbReference type="ARBA" id="ARBA00014801"/>
    </source>
</evidence>
<dbReference type="InterPro" id="IPR042426">
    <property type="entry name" value="CDPF1"/>
</dbReference>
<dbReference type="HOGENOM" id="CLU_1800769_0_0_1"/>
<evidence type="ECO:0000256" key="1">
    <source>
        <dbReference type="ARBA" id="ARBA00007917"/>
    </source>
</evidence>
<dbReference type="AlphaFoldDB" id="H2ZQU6"/>
<reference evidence="5" key="1">
    <citation type="submission" date="2003-08" db="EMBL/GenBank/DDBJ databases">
        <authorList>
            <person name="Birren B."/>
            <person name="Nusbaum C."/>
            <person name="Abebe A."/>
            <person name="Abouelleil A."/>
            <person name="Adekoya E."/>
            <person name="Ait-zahra M."/>
            <person name="Allen N."/>
            <person name="Allen T."/>
            <person name="An P."/>
            <person name="Anderson M."/>
            <person name="Anderson S."/>
            <person name="Arachchi H."/>
            <person name="Armbruster J."/>
            <person name="Bachantsang P."/>
            <person name="Baldwin J."/>
            <person name="Barry A."/>
            <person name="Bayul T."/>
            <person name="Blitshsteyn B."/>
            <person name="Bloom T."/>
            <person name="Blye J."/>
            <person name="Boguslavskiy L."/>
            <person name="Borowsky M."/>
            <person name="Boukhgalter B."/>
            <person name="Brunache A."/>
            <person name="Butler J."/>
            <person name="Calixte N."/>
            <person name="Calvo S."/>
            <person name="Camarata J."/>
            <person name="Campo K."/>
            <person name="Chang J."/>
            <person name="Cheshatsang Y."/>
            <person name="Citroen M."/>
            <person name="Collymore A."/>
            <person name="Considine T."/>
            <person name="Cook A."/>
            <person name="Cooke P."/>
            <person name="Corum B."/>
            <person name="Cuomo C."/>
            <person name="David R."/>
            <person name="Dawoe T."/>
            <person name="Degray S."/>
            <person name="Dodge S."/>
            <person name="Dooley K."/>
            <person name="Dorje P."/>
            <person name="Dorjee K."/>
            <person name="Dorris L."/>
            <person name="Duffey N."/>
            <person name="Dupes A."/>
            <person name="Elkins T."/>
            <person name="Engels R."/>
            <person name="Erickson J."/>
            <person name="Farina A."/>
            <person name="Faro S."/>
            <person name="Ferreira P."/>
            <person name="Fischer H."/>
            <person name="Fitzgerald M."/>
            <person name="Foley K."/>
            <person name="Gage D."/>
            <person name="Galagan J."/>
            <person name="Gearin G."/>
            <person name="Gnerre S."/>
            <person name="Gnirke A."/>
            <person name="Goyette A."/>
            <person name="Graham J."/>
            <person name="Grandbois E."/>
            <person name="Gyaltsen K."/>
            <person name="Hafez N."/>
            <person name="Hagopian D."/>
            <person name="Hagos B."/>
            <person name="Hall J."/>
            <person name="Hatcher B."/>
            <person name="Heller A."/>
            <person name="Higgins H."/>
            <person name="Honan T."/>
            <person name="Horn A."/>
            <person name="Houde N."/>
            <person name="Hughes L."/>
            <person name="Hulme W."/>
            <person name="Husby E."/>
            <person name="Iliev I."/>
            <person name="Jaffe D."/>
            <person name="Jones C."/>
            <person name="Kamal M."/>
            <person name="Kamat A."/>
            <person name="Kamvysselis M."/>
            <person name="Karlsson E."/>
            <person name="Kells C."/>
            <person name="Kieu A."/>
            <person name="Kisner P."/>
            <person name="Kodira C."/>
            <person name="Kulbokas E."/>
            <person name="Labutti K."/>
            <person name="Lama D."/>
            <person name="Landers T."/>
            <person name="Leger J."/>
            <person name="Levine S."/>
            <person name="Lewis D."/>
            <person name="Lewis T."/>
            <person name="Lindblad-toh K."/>
            <person name="Liu X."/>
            <person name="Lokyitsang T."/>
            <person name="Lokyitsang Y."/>
            <person name="Lucien O."/>
            <person name="Lui A."/>
            <person name="Ma L.J."/>
            <person name="Mabbitt R."/>
            <person name="Macdonald J."/>
            <person name="Maclean C."/>
            <person name="Major J."/>
            <person name="Manning J."/>
            <person name="Marabella R."/>
            <person name="Maru K."/>
            <person name="Matthews C."/>
            <person name="Mauceli E."/>
            <person name="Mccarthy M."/>
            <person name="Mcdonough S."/>
            <person name="Mcghee T."/>
            <person name="Meldrim J."/>
            <person name="Meneus L."/>
            <person name="Mesirov J."/>
            <person name="Mihalev A."/>
            <person name="Mihova T."/>
            <person name="Mikkelsen T."/>
            <person name="Mlenga V."/>
            <person name="Moru K."/>
            <person name="Mozes J."/>
            <person name="Mulrain L."/>
            <person name="Munson G."/>
            <person name="Naylor J."/>
            <person name="Newes C."/>
            <person name="Nguyen C."/>
            <person name="Nguyen N."/>
            <person name="Nguyen T."/>
            <person name="Nicol R."/>
            <person name="Nielsen C."/>
            <person name="Nizzari M."/>
            <person name="Norbu C."/>
            <person name="Norbu N."/>
            <person name="O'donnell P."/>
            <person name="Okoawo O."/>
            <person name="O'leary S."/>
            <person name="Omotosho B."/>
            <person name="O'neill K."/>
            <person name="Osman S."/>
            <person name="Parker S."/>
            <person name="Perrin D."/>
            <person name="Phunkhang P."/>
            <person name="Piqani B."/>
            <person name="Purcell S."/>
            <person name="Rachupka T."/>
            <person name="Ramasamy U."/>
            <person name="Rameau R."/>
            <person name="Ray V."/>
            <person name="Raymond C."/>
            <person name="Retta R."/>
            <person name="Richardson S."/>
            <person name="Rise C."/>
            <person name="Rodriguez J."/>
            <person name="Rogers J."/>
            <person name="Rogov P."/>
            <person name="Rutman M."/>
            <person name="Schupbach R."/>
            <person name="Seaman C."/>
            <person name="Settipalli S."/>
            <person name="Sharpe T."/>
            <person name="Sheridan J."/>
            <person name="Sherpa N."/>
            <person name="Shi J."/>
            <person name="Smirnov S."/>
            <person name="Smith C."/>
            <person name="Sougnez C."/>
            <person name="Spencer B."/>
            <person name="Stalker J."/>
            <person name="Stange-thomann N."/>
            <person name="Stavropoulos S."/>
            <person name="Stetson K."/>
            <person name="Stone C."/>
            <person name="Stone S."/>
            <person name="Stubbs M."/>
            <person name="Talamas J."/>
            <person name="Tchuinga P."/>
            <person name="Tenzing P."/>
            <person name="Tesfaye S."/>
            <person name="Theodore J."/>
            <person name="Thoulutsang Y."/>
            <person name="Topham K."/>
            <person name="Towey S."/>
            <person name="Tsamla T."/>
            <person name="Tsomo N."/>
            <person name="Vallee D."/>
            <person name="Vassiliev H."/>
            <person name="Venkataraman V."/>
            <person name="Vinson J."/>
            <person name="Vo A."/>
            <person name="Wade C."/>
            <person name="Wang S."/>
            <person name="Wangchuk T."/>
            <person name="Wangdi T."/>
            <person name="Whittaker C."/>
            <person name="Wilkinson J."/>
            <person name="Wu Y."/>
            <person name="Wyman D."/>
            <person name="Yadav S."/>
            <person name="Yang S."/>
            <person name="Yang X."/>
            <person name="Yeager S."/>
            <person name="Yee E."/>
            <person name="Young G."/>
            <person name="Zainoun J."/>
            <person name="Zembeck L."/>
            <person name="Zimmer A."/>
            <person name="Zody M."/>
            <person name="Lander E."/>
        </authorList>
    </citation>
    <scope>NUCLEOTIDE SEQUENCE [LARGE SCALE GENOMIC DNA]</scope>
</reference>
<keyword evidence="5" id="KW-1185">Reference proteome</keyword>
<reference evidence="4" key="3">
    <citation type="submission" date="2025-09" db="UniProtKB">
        <authorList>
            <consortium name="Ensembl"/>
        </authorList>
    </citation>
    <scope>IDENTIFICATION</scope>
</reference>
<dbReference type="InterPro" id="IPR018785">
    <property type="entry name" value="CDPF1_dom"/>
</dbReference>
<evidence type="ECO:0000313" key="5">
    <source>
        <dbReference type="Proteomes" id="UP000007875"/>
    </source>
</evidence>
<dbReference type="PANTHER" id="PTHR31849">
    <property type="entry name" value="CYSTEINE-RICH PDF MOTIF DOMAIN-CONTAINING PROTEIN 1"/>
    <property type="match status" value="1"/>
</dbReference>
<dbReference type="Proteomes" id="UP000007875">
    <property type="component" value="Unassembled WGS sequence"/>
</dbReference>
<reference evidence="4" key="2">
    <citation type="submission" date="2025-08" db="UniProtKB">
        <authorList>
            <consortium name="Ensembl"/>
        </authorList>
    </citation>
    <scope>IDENTIFICATION</scope>
</reference>
<dbReference type="OMA" id="CRRAVCH"/>